<feature type="compositionally biased region" description="Polar residues" evidence="1">
    <location>
        <begin position="55"/>
        <end position="72"/>
    </location>
</feature>
<sequence length="72" mass="8688">MRLLNLLNEYGSRNRTKRLKIANVDYDLRFRQENRKAFNDLFALPFVEPDEALTGFQTPRNQQRQPYQKTNQ</sequence>
<dbReference type="AlphaFoldDB" id="A0A158BMP9"/>
<proteinExistence type="predicted"/>
<dbReference type="Proteomes" id="UP000054870">
    <property type="component" value="Unassembled WGS sequence"/>
</dbReference>
<comment type="caution">
    <text evidence="2">The sequence shown here is derived from an EMBL/GenBank/DDBJ whole genome shotgun (WGS) entry which is preliminary data.</text>
</comment>
<protein>
    <submittedName>
        <fullName evidence="2">Uncharacterized protein</fullName>
    </submittedName>
</protein>
<reference evidence="2" key="1">
    <citation type="submission" date="2016-01" db="EMBL/GenBank/DDBJ databases">
        <authorList>
            <person name="Peeters C."/>
        </authorList>
    </citation>
    <scope>NUCLEOTIDE SEQUENCE [LARGE SCALE GENOMIC DNA]</scope>
    <source>
        <strain evidence="2">LMG 29318</strain>
    </source>
</reference>
<dbReference type="EMBL" id="FCOF02000016">
    <property type="protein sequence ID" value="SAK71334.1"/>
    <property type="molecule type" value="Genomic_DNA"/>
</dbReference>
<organism evidence="2 3">
    <name type="scientific">Caballeronia catudaia</name>
    <dbReference type="NCBI Taxonomy" id="1777136"/>
    <lineage>
        <taxon>Bacteria</taxon>
        <taxon>Pseudomonadati</taxon>
        <taxon>Pseudomonadota</taxon>
        <taxon>Betaproteobacteria</taxon>
        <taxon>Burkholderiales</taxon>
        <taxon>Burkholderiaceae</taxon>
        <taxon>Caballeronia</taxon>
    </lineage>
</organism>
<keyword evidence="3" id="KW-1185">Reference proteome</keyword>
<evidence type="ECO:0000313" key="2">
    <source>
        <dbReference type="EMBL" id="SAK71334.1"/>
    </source>
</evidence>
<feature type="region of interest" description="Disordered" evidence="1">
    <location>
        <begin position="53"/>
        <end position="72"/>
    </location>
</feature>
<gene>
    <name evidence="2" type="ORF">AWB75_03719</name>
</gene>
<accession>A0A158BMP9</accession>
<evidence type="ECO:0000256" key="1">
    <source>
        <dbReference type="SAM" id="MobiDB-lite"/>
    </source>
</evidence>
<evidence type="ECO:0000313" key="3">
    <source>
        <dbReference type="Proteomes" id="UP000054870"/>
    </source>
</evidence>
<name>A0A158BMP9_9BURK</name>